<feature type="region of interest" description="Disordered" evidence="2">
    <location>
        <begin position="699"/>
        <end position="740"/>
    </location>
</feature>
<dbReference type="GO" id="GO:0008270">
    <property type="term" value="F:zinc ion binding"/>
    <property type="evidence" value="ECO:0007669"/>
    <property type="project" value="UniProtKB-KW"/>
</dbReference>
<feature type="region of interest" description="Disordered" evidence="2">
    <location>
        <begin position="912"/>
        <end position="936"/>
    </location>
</feature>
<dbReference type="AlphaFoldDB" id="A0A0D9UZA3"/>
<keyword evidence="1" id="KW-0862">Zinc</keyword>
<feature type="compositionally biased region" description="Basic and acidic residues" evidence="2">
    <location>
        <begin position="603"/>
        <end position="617"/>
    </location>
</feature>
<accession>A0A0D9UZA3</accession>
<evidence type="ECO:0000313" key="5">
    <source>
        <dbReference type="Proteomes" id="UP000032180"/>
    </source>
</evidence>
<dbReference type="InterPro" id="IPR001841">
    <property type="entry name" value="Znf_RING"/>
</dbReference>
<dbReference type="STRING" id="77586.A0A0D9UZA3"/>
<dbReference type="EnsemblPlants" id="LPERR01G09560.3">
    <property type="protein sequence ID" value="LPERR01G09560.3"/>
    <property type="gene ID" value="LPERR01G09560"/>
</dbReference>
<feature type="domain" description="RING-type" evidence="3">
    <location>
        <begin position="320"/>
        <end position="373"/>
    </location>
</feature>
<evidence type="ECO:0000256" key="2">
    <source>
        <dbReference type="SAM" id="MobiDB-lite"/>
    </source>
</evidence>
<name>A0A0D9UZA3_9ORYZ</name>
<evidence type="ECO:0000313" key="4">
    <source>
        <dbReference type="EnsemblPlants" id="LPERR01G09560.3"/>
    </source>
</evidence>
<keyword evidence="1" id="KW-0479">Metal-binding</keyword>
<dbReference type="PANTHER" id="PTHR31150:SF32">
    <property type="entry name" value="RING_U-BOX SUPERFAMILY PROTEIN"/>
    <property type="match status" value="1"/>
</dbReference>
<protein>
    <recommendedName>
        <fullName evidence="3">RING-type domain-containing protein</fullName>
    </recommendedName>
</protein>
<feature type="region of interest" description="Disordered" evidence="2">
    <location>
        <begin position="142"/>
        <end position="165"/>
    </location>
</feature>
<feature type="compositionally biased region" description="Low complexity" evidence="2">
    <location>
        <begin position="245"/>
        <end position="259"/>
    </location>
</feature>
<feature type="region of interest" description="Disordered" evidence="2">
    <location>
        <begin position="874"/>
        <end position="899"/>
    </location>
</feature>
<dbReference type="SUPFAM" id="SSF57850">
    <property type="entry name" value="RING/U-box"/>
    <property type="match status" value="2"/>
</dbReference>
<dbReference type="Proteomes" id="UP000032180">
    <property type="component" value="Chromosome 1"/>
</dbReference>
<feature type="region of interest" description="Disordered" evidence="2">
    <location>
        <begin position="603"/>
        <end position="629"/>
    </location>
</feature>
<feature type="region of interest" description="Disordered" evidence="2">
    <location>
        <begin position="647"/>
        <end position="686"/>
    </location>
</feature>
<keyword evidence="5" id="KW-1185">Reference proteome</keyword>
<dbReference type="Gramene" id="LPERR01G09560.3">
    <property type="protein sequence ID" value="LPERR01G09560.3"/>
    <property type="gene ID" value="LPERR01G09560"/>
</dbReference>
<evidence type="ECO:0000259" key="3">
    <source>
        <dbReference type="PROSITE" id="PS50089"/>
    </source>
</evidence>
<feature type="region of interest" description="Disordered" evidence="2">
    <location>
        <begin position="237"/>
        <end position="285"/>
    </location>
</feature>
<feature type="compositionally biased region" description="Low complexity" evidence="2">
    <location>
        <begin position="912"/>
        <end position="921"/>
    </location>
</feature>
<proteinExistence type="predicted"/>
<feature type="compositionally biased region" description="Basic and acidic residues" evidence="2">
    <location>
        <begin position="876"/>
        <end position="888"/>
    </location>
</feature>
<dbReference type="SMART" id="SM00184">
    <property type="entry name" value="RING"/>
    <property type="match status" value="2"/>
</dbReference>
<dbReference type="PROSITE" id="PS50089">
    <property type="entry name" value="ZF_RING_2"/>
    <property type="match status" value="2"/>
</dbReference>
<sequence>MGANCCIAAKERSQQTQSNVASSEVSTYRVRHSPSWSLRWDNRTHIEDMMENGMLFSNQSIGNIQRELKSGSVAPTEGRSYDDNLSNVFCGVKWQKSDSKMGSSKYLKADSQAVQSTSTNSPNEASSLRSLGTVVVASDIKIPKSLPSTPPKVPNADPSSSRNRSLHVDSNLMRKAHRSPGHQLCRQIVDSKVHSFNSSNESFSAEGKPSSSMPSAYCKDLTAGGSRPSCSMPSAYSKDLTAGGSRPSSSMPSAYSKDPTAGGSKGESPEGWSTHRFSESVASSQREGWSVDSDLFGSANKRTRSNTSHSTSLAPGQEICKLCSKQLKERSTWNAHELAIVAVLFCGHSYHANCLDDITAESEKYDPPCPVCTHGEQYVTKLFGKQDSSKVKNKISKSVIRDADIDLSSKHHHKSLREPRLGPSSSMKDSISKPFLRRHFSIDSRPPRSVLRSGSTGRNGFWKKQSVASASRGEVEERSSLARSLRVGVSRAAEGGLARSGPGVSAAAAVELGRASKERPQPCVTPIEVSAFRNVRHSPSWSFRWDNRTHIEDIMEIPTLFSNHSSGSIRPETKSGSIAPDGFSNGGSPSDVFNKVKCYKSDRKRESSKITRSDLRAGRSTTSNSSPEAKLFRKSLDMVSVASDSKMSISVPSTPPAISGADPSSSSRGHYLPTDQDSMRKARRSPGYQLYRQISDSKIPSLRSLNESGSPEGRPSSSMLSVCSNDLSAAGSHGESSDGWSMRTFSEMVASSQRERWSVDSELLGSVSSKMTRSNASNPTMHSPEQEVCKLCLKLLKERSTWNAQELAVLAVLLCGHVYHADCLDSITAEADKYDPPCPVCTHGEKCTVKLFGKLESKTKNKIPKNVIVDVNLDGSSKHQKESRREPRLGTSSSLKGSFSRPFLRRHFSIGSRPSRSISESESARKKGFWARHWKE</sequence>
<feature type="compositionally biased region" description="Low complexity" evidence="2">
    <location>
        <begin position="707"/>
        <end position="718"/>
    </location>
</feature>
<evidence type="ECO:0000256" key="1">
    <source>
        <dbReference type="PROSITE-ProRule" id="PRU00175"/>
    </source>
</evidence>
<feature type="region of interest" description="Disordered" evidence="2">
    <location>
        <begin position="446"/>
        <end position="475"/>
    </location>
</feature>
<reference evidence="5" key="2">
    <citation type="submission" date="2013-12" db="EMBL/GenBank/DDBJ databases">
        <authorList>
            <person name="Yu Y."/>
            <person name="Lee S."/>
            <person name="de Baynast K."/>
            <person name="Wissotski M."/>
            <person name="Liu L."/>
            <person name="Talag J."/>
            <person name="Goicoechea J."/>
            <person name="Angelova A."/>
            <person name="Jetty R."/>
            <person name="Kudrna D."/>
            <person name="Golser W."/>
            <person name="Rivera L."/>
            <person name="Zhang J."/>
            <person name="Wing R."/>
        </authorList>
    </citation>
    <scope>NUCLEOTIDE SEQUENCE</scope>
</reference>
<reference evidence="4" key="3">
    <citation type="submission" date="2015-04" db="UniProtKB">
        <authorList>
            <consortium name="EnsemblPlants"/>
        </authorList>
    </citation>
    <scope>IDENTIFICATION</scope>
</reference>
<organism evidence="4 5">
    <name type="scientific">Leersia perrieri</name>
    <dbReference type="NCBI Taxonomy" id="77586"/>
    <lineage>
        <taxon>Eukaryota</taxon>
        <taxon>Viridiplantae</taxon>
        <taxon>Streptophyta</taxon>
        <taxon>Embryophyta</taxon>
        <taxon>Tracheophyta</taxon>
        <taxon>Spermatophyta</taxon>
        <taxon>Magnoliopsida</taxon>
        <taxon>Liliopsida</taxon>
        <taxon>Poales</taxon>
        <taxon>Poaceae</taxon>
        <taxon>BOP clade</taxon>
        <taxon>Oryzoideae</taxon>
        <taxon>Oryzeae</taxon>
        <taxon>Oryzinae</taxon>
        <taxon>Leersia</taxon>
    </lineage>
</organism>
<dbReference type="eggNOG" id="ENOG502QPQI">
    <property type="taxonomic scope" value="Eukaryota"/>
</dbReference>
<feature type="compositionally biased region" description="Basic residues" evidence="2">
    <location>
        <begin position="926"/>
        <end position="936"/>
    </location>
</feature>
<dbReference type="Gene3D" id="3.30.40.10">
    <property type="entry name" value="Zinc/RING finger domain, C3HC4 (zinc finger)"/>
    <property type="match status" value="2"/>
</dbReference>
<feature type="region of interest" description="Disordered" evidence="2">
    <location>
        <begin position="410"/>
        <end position="429"/>
    </location>
</feature>
<keyword evidence="1" id="KW-0863">Zinc-finger</keyword>
<feature type="domain" description="RING-type" evidence="3">
    <location>
        <begin position="789"/>
        <end position="842"/>
    </location>
</feature>
<dbReference type="InterPro" id="IPR013083">
    <property type="entry name" value="Znf_RING/FYVE/PHD"/>
</dbReference>
<dbReference type="PANTHER" id="PTHR31150">
    <property type="entry name" value="EXPRESSED PROTEIN"/>
    <property type="match status" value="1"/>
</dbReference>
<feature type="region of interest" description="Disordered" evidence="2">
    <location>
        <begin position="563"/>
        <end position="586"/>
    </location>
</feature>
<reference evidence="4 5" key="1">
    <citation type="submission" date="2012-08" db="EMBL/GenBank/DDBJ databases">
        <title>Oryza genome evolution.</title>
        <authorList>
            <person name="Wing R.A."/>
        </authorList>
    </citation>
    <scope>NUCLEOTIDE SEQUENCE</scope>
</reference>